<evidence type="ECO:0000313" key="2">
    <source>
        <dbReference type="Proteomes" id="UP001497700"/>
    </source>
</evidence>
<reference evidence="1 2" key="1">
    <citation type="journal article" date="2022" name="New Phytol.">
        <title>Ecological generalism drives hyperdiversity of secondary metabolite gene clusters in xylarialean endophytes.</title>
        <authorList>
            <person name="Franco M.E.E."/>
            <person name="Wisecaver J.H."/>
            <person name="Arnold A.E."/>
            <person name="Ju Y.M."/>
            <person name="Slot J.C."/>
            <person name="Ahrendt S."/>
            <person name="Moore L.P."/>
            <person name="Eastman K.E."/>
            <person name="Scott K."/>
            <person name="Konkel Z."/>
            <person name="Mondo S.J."/>
            <person name="Kuo A."/>
            <person name="Hayes R.D."/>
            <person name="Haridas S."/>
            <person name="Andreopoulos B."/>
            <person name="Riley R."/>
            <person name="LaButti K."/>
            <person name="Pangilinan J."/>
            <person name="Lipzen A."/>
            <person name="Amirebrahimi M."/>
            <person name="Yan J."/>
            <person name="Adam C."/>
            <person name="Keymanesh K."/>
            <person name="Ng V."/>
            <person name="Louie K."/>
            <person name="Northen T."/>
            <person name="Drula E."/>
            <person name="Henrissat B."/>
            <person name="Hsieh H.M."/>
            <person name="Youens-Clark K."/>
            <person name="Lutzoni F."/>
            <person name="Miadlikowska J."/>
            <person name="Eastwood D.C."/>
            <person name="Hamelin R.C."/>
            <person name="Grigoriev I.V."/>
            <person name="U'Ren J.M."/>
        </authorList>
    </citation>
    <scope>NUCLEOTIDE SEQUENCE [LARGE SCALE GENOMIC DNA]</scope>
    <source>
        <strain evidence="1 2">CBS 119005</strain>
    </source>
</reference>
<gene>
    <name evidence="1" type="ORF">F4820DRAFT_330299</name>
</gene>
<dbReference type="Proteomes" id="UP001497700">
    <property type="component" value="Unassembled WGS sequence"/>
</dbReference>
<comment type="caution">
    <text evidence="1">The sequence shown here is derived from an EMBL/GenBank/DDBJ whole genome shotgun (WGS) entry which is preliminary data.</text>
</comment>
<keyword evidence="2" id="KW-1185">Reference proteome</keyword>
<evidence type="ECO:0000313" key="1">
    <source>
        <dbReference type="EMBL" id="KAI4864573.1"/>
    </source>
</evidence>
<sequence>MALISRFTFVALASLGAHVAHSLNIPNGPFRIPIPVKDDFTTVTTSITSDQRPVSVDIDVKRATSFLQTALDAEGMTYDGDIGDAATRLVRYDGCNNFDANEIYKGWVQSWKIMNQVLSEADNINWNEASAVEYLGPPGVNGGIHDSIRDIFKKWATIQPGYVTTPFDWRIHVRCDDPSKRCGDACSKDPKLRGPYAYTTNRDEESGLARINFCPLYFGTFNLKDAIDYGNDPQMDPTWRYDVSNYLMSKAHVWAHELMHIRWVTNSHIYGPNDNVTDIRMWANLVGIGAGVVRAYGPQPVKGLARYGKDGGSWVMRNADSLALYALVRYIQSQLGNVYPHLPLAPAAPSNAWDPSNPESDSVGTLSADAASRTGWKLYNNGSVGLPPIDTFASLSHDPRCPGAFPLGTTSMSFGDFIDEETELDPAYAIEFDTFVTADKLDQGYVDQLNGWYSDLYKANQCVVPSGCINMDPKGCDIACT</sequence>
<proteinExistence type="predicted"/>
<protein>
    <submittedName>
        <fullName evidence="1">Uncharacterized protein</fullName>
    </submittedName>
</protein>
<organism evidence="1 2">
    <name type="scientific">Hypoxylon rubiginosum</name>
    <dbReference type="NCBI Taxonomy" id="110542"/>
    <lineage>
        <taxon>Eukaryota</taxon>
        <taxon>Fungi</taxon>
        <taxon>Dikarya</taxon>
        <taxon>Ascomycota</taxon>
        <taxon>Pezizomycotina</taxon>
        <taxon>Sordariomycetes</taxon>
        <taxon>Xylariomycetidae</taxon>
        <taxon>Xylariales</taxon>
        <taxon>Hypoxylaceae</taxon>
        <taxon>Hypoxylon</taxon>
    </lineage>
</organism>
<dbReference type="EMBL" id="MU393484">
    <property type="protein sequence ID" value="KAI4864573.1"/>
    <property type="molecule type" value="Genomic_DNA"/>
</dbReference>
<name>A0ACB9YZC3_9PEZI</name>
<accession>A0ACB9YZC3</accession>